<reference evidence="4" key="2">
    <citation type="submission" date="2020-09" db="EMBL/GenBank/DDBJ databases">
        <authorList>
            <person name="Sun Q."/>
            <person name="Ohkuma M."/>
        </authorList>
    </citation>
    <scope>NUCLEOTIDE SEQUENCE</scope>
    <source>
        <strain evidence="4">JCM 10088</strain>
    </source>
</reference>
<dbReference type="PANTHER" id="PTHR30466:SF1">
    <property type="entry name" value="FMN REDUCTASE (NADH) RUTF"/>
    <property type="match status" value="1"/>
</dbReference>
<sequence length="158" mass="17709">MTNMMEMSVQNSLKEFMRMYPQGVTIVTTRHEGKPLGVTVSAFTSVSMEPPLIMVAIFKSSSISQPIIKSGTFTVNLLSEGESRTSQDFASRSEKPASIFEEGKYPYIVESAASLGCKVWNIVDAGDHWLFLGLVEEVRIKRHDKPLVYFNKEYTTVC</sequence>
<evidence type="ECO:0000256" key="1">
    <source>
        <dbReference type="ARBA" id="ARBA00001917"/>
    </source>
</evidence>
<dbReference type="InterPro" id="IPR002563">
    <property type="entry name" value="Flavin_Rdtase-like_dom"/>
</dbReference>
<evidence type="ECO:0000313" key="4">
    <source>
        <dbReference type="EMBL" id="GGP20548.1"/>
    </source>
</evidence>
<protein>
    <submittedName>
        <fullName evidence="4">FMN reductase</fullName>
    </submittedName>
</protein>
<evidence type="ECO:0000256" key="2">
    <source>
        <dbReference type="ARBA" id="ARBA00023002"/>
    </source>
</evidence>
<evidence type="ECO:0000313" key="5">
    <source>
        <dbReference type="Proteomes" id="UP000610960"/>
    </source>
</evidence>
<evidence type="ECO:0000259" key="3">
    <source>
        <dbReference type="SMART" id="SM00903"/>
    </source>
</evidence>
<dbReference type="EMBL" id="BMNL01000002">
    <property type="protein sequence ID" value="GGP20548.1"/>
    <property type="molecule type" value="Genomic_DNA"/>
</dbReference>
<dbReference type="AlphaFoldDB" id="A0A830GVH9"/>
<comment type="cofactor">
    <cofactor evidence="1">
        <name>FMN</name>
        <dbReference type="ChEBI" id="CHEBI:58210"/>
    </cofactor>
</comment>
<dbReference type="SUPFAM" id="SSF50475">
    <property type="entry name" value="FMN-binding split barrel"/>
    <property type="match status" value="1"/>
</dbReference>
<dbReference type="PANTHER" id="PTHR30466">
    <property type="entry name" value="FLAVIN REDUCTASE"/>
    <property type="match status" value="1"/>
</dbReference>
<feature type="domain" description="Flavin reductase like" evidence="3">
    <location>
        <begin position="17"/>
        <end position="156"/>
    </location>
</feature>
<accession>A0A830GVH9</accession>
<dbReference type="Pfam" id="PF01613">
    <property type="entry name" value="Flavin_Reduct"/>
    <property type="match status" value="1"/>
</dbReference>
<organism evidence="4 5">
    <name type="scientific">Thermocladium modestius</name>
    <dbReference type="NCBI Taxonomy" id="62609"/>
    <lineage>
        <taxon>Archaea</taxon>
        <taxon>Thermoproteota</taxon>
        <taxon>Thermoprotei</taxon>
        <taxon>Thermoproteales</taxon>
        <taxon>Thermoproteaceae</taxon>
        <taxon>Thermocladium</taxon>
    </lineage>
</organism>
<dbReference type="GO" id="GO:0042602">
    <property type="term" value="F:riboflavin reductase (NADPH) activity"/>
    <property type="evidence" value="ECO:0007669"/>
    <property type="project" value="TreeGrafter"/>
</dbReference>
<dbReference type="InterPro" id="IPR012349">
    <property type="entry name" value="Split_barrel_FMN-bd"/>
</dbReference>
<keyword evidence="2" id="KW-0560">Oxidoreductase</keyword>
<dbReference type="GO" id="GO:0010181">
    <property type="term" value="F:FMN binding"/>
    <property type="evidence" value="ECO:0007669"/>
    <property type="project" value="InterPro"/>
</dbReference>
<name>A0A830GVH9_9CREN</name>
<keyword evidence="5" id="KW-1185">Reference proteome</keyword>
<dbReference type="Gene3D" id="2.30.110.10">
    <property type="entry name" value="Electron Transport, Fmn-binding Protein, Chain A"/>
    <property type="match status" value="1"/>
</dbReference>
<dbReference type="Proteomes" id="UP000610960">
    <property type="component" value="Unassembled WGS sequence"/>
</dbReference>
<dbReference type="SMART" id="SM00903">
    <property type="entry name" value="Flavin_Reduct"/>
    <property type="match status" value="1"/>
</dbReference>
<comment type="caution">
    <text evidence="4">The sequence shown here is derived from an EMBL/GenBank/DDBJ whole genome shotgun (WGS) entry which is preliminary data.</text>
</comment>
<reference evidence="4" key="1">
    <citation type="journal article" date="2014" name="Int. J. Syst. Evol. Microbiol.">
        <title>Complete genome sequence of Corynebacterium casei LMG S-19264T (=DSM 44701T), isolated from a smear-ripened cheese.</title>
        <authorList>
            <consortium name="US DOE Joint Genome Institute (JGI-PGF)"/>
            <person name="Walter F."/>
            <person name="Albersmeier A."/>
            <person name="Kalinowski J."/>
            <person name="Ruckert C."/>
        </authorList>
    </citation>
    <scope>NUCLEOTIDE SEQUENCE</scope>
    <source>
        <strain evidence="4">JCM 10088</strain>
    </source>
</reference>
<dbReference type="InterPro" id="IPR050268">
    <property type="entry name" value="NADH-dep_flavin_reductase"/>
</dbReference>
<proteinExistence type="predicted"/>
<gene>
    <name evidence="4" type="ORF">GCM10007981_09080</name>
</gene>